<dbReference type="CDD" id="cd03884">
    <property type="entry name" value="M20_bAS"/>
    <property type="match status" value="1"/>
</dbReference>
<feature type="binding site" evidence="3">
    <location>
        <position position="101"/>
    </location>
    <ligand>
        <name>Zn(2+)</name>
        <dbReference type="ChEBI" id="CHEBI:29105"/>
        <label>2</label>
    </ligand>
</feature>
<reference evidence="5" key="1">
    <citation type="submission" date="2016-10" db="EMBL/GenBank/DDBJ databases">
        <authorList>
            <person name="de Groot N.N."/>
        </authorList>
    </citation>
    <scope>NUCLEOTIDE SEQUENCE [LARGE SCALE GENOMIC DNA]</scope>
    <source>
        <strain evidence="5">CGMCC 1.6291</strain>
    </source>
</reference>
<sequence length="421" mass="44917">MMYADAHKAASHVSGERLWNRLMRLAEIGATAKGGVNRQAMTPEDSQARALMADWARGLGFSVQQDGIGNLFMRRDGRDISRLPIVTGSHLDSQPTGGCFDGVLGVVMALEALEAIQEAGIRTHHPLEIVAWMNEEGSRYGPVCMGSSVYVGRMGLAEACASVASDGAVLGDELPAALAAVAPAEERDFGAPMAAYLESHIEQGPVLEEQGVQLGIVSAIQGIRWFRCEVTGAEAHAGTTPRRMRRDAGQAAMRMIAAMEEAFTDEGDAIRFTVGQFHVDPGSPNVVPGRAAFSIDLRHPDAALLDTLSEQVHAICQEHRGPCQVTVEQVGGVAPVDLAPWMTGVLDDCAAELDVTRMTMPSGAVHDASNMAALCPTAMLFIPSREGISHNEAEWSEPDACRDGARLLAASLVRIDERLSQ</sequence>
<dbReference type="Gene3D" id="3.30.70.360">
    <property type="match status" value="1"/>
</dbReference>
<dbReference type="NCBIfam" id="TIGR01879">
    <property type="entry name" value="hydantase"/>
    <property type="match status" value="1"/>
</dbReference>
<evidence type="ECO:0000313" key="6">
    <source>
        <dbReference type="Proteomes" id="UP000199657"/>
    </source>
</evidence>
<dbReference type="PANTHER" id="PTHR32494">
    <property type="entry name" value="ALLANTOATE DEIMINASE-RELATED"/>
    <property type="match status" value="1"/>
</dbReference>
<accession>A0A1H8RI21</accession>
<name>A0A1H8RI21_9GAMM</name>
<dbReference type="PIRSF" id="PIRSF001235">
    <property type="entry name" value="Amidase_carbamoylase"/>
    <property type="match status" value="1"/>
</dbReference>
<evidence type="ECO:0000313" key="5">
    <source>
        <dbReference type="EMBL" id="SEO66055.1"/>
    </source>
</evidence>
<dbReference type="InterPro" id="IPR011650">
    <property type="entry name" value="Peptidase_M20_dimer"/>
</dbReference>
<dbReference type="SUPFAM" id="SSF55031">
    <property type="entry name" value="Bacterial exopeptidase dimerisation domain"/>
    <property type="match status" value="1"/>
</dbReference>
<organism evidence="5 6">
    <name type="scientific">Aquisalimonas asiatica</name>
    <dbReference type="NCBI Taxonomy" id="406100"/>
    <lineage>
        <taxon>Bacteria</taxon>
        <taxon>Pseudomonadati</taxon>
        <taxon>Pseudomonadota</taxon>
        <taxon>Gammaproteobacteria</taxon>
        <taxon>Chromatiales</taxon>
        <taxon>Ectothiorhodospiraceae</taxon>
        <taxon>Aquisalimonas</taxon>
    </lineage>
</organism>
<dbReference type="GO" id="GO:0046872">
    <property type="term" value="F:metal ion binding"/>
    <property type="evidence" value="ECO:0007669"/>
    <property type="project" value="UniProtKB-KW"/>
</dbReference>
<dbReference type="InterPro" id="IPR036264">
    <property type="entry name" value="Bact_exopeptidase_dim_dom"/>
</dbReference>
<dbReference type="STRING" id="406100.SAMN04488052_10240"/>
<feature type="binding site" evidence="3">
    <location>
        <position position="90"/>
    </location>
    <ligand>
        <name>Zn(2+)</name>
        <dbReference type="ChEBI" id="CHEBI:29105"/>
        <label>1</label>
    </ligand>
</feature>
<dbReference type="Proteomes" id="UP000199657">
    <property type="component" value="Unassembled WGS sequence"/>
</dbReference>
<dbReference type="PANTHER" id="PTHR32494:SF5">
    <property type="entry name" value="ALLANTOATE AMIDOHYDROLASE"/>
    <property type="match status" value="1"/>
</dbReference>
<keyword evidence="3" id="KW-0479">Metal-binding</keyword>
<keyword evidence="6" id="KW-1185">Reference proteome</keyword>
<comment type="cofactor">
    <cofactor evidence="3">
        <name>Zn(2+)</name>
        <dbReference type="ChEBI" id="CHEBI:29105"/>
    </cofactor>
    <text evidence="3">Binds 2 Zn(2+) ions per subunit.</text>
</comment>
<protein>
    <submittedName>
        <fullName evidence="5">N-carbamoyl-L-amino-acid hydrolase</fullName>
    </submittedName>
</protein>
<dbReference type="EMBL" id="FOEG01000002">
    <property type="protein sequence ID" value="SEO66055.1"/>
    <property type="molecule type" value="Genomic_DNA"/>
</dbReference>
<dbReference type="RefSeq" id="WP_171909815.1">
    <property type="nucleotide sequence ID" value="NZ_FOEG01000002.1"/>
</dbReference>
<evidence type="ECO:0000256" key="1">
    <source>
        <dbReference type="ARBA" id="ARBA00006153"/>
    </source>
</evidence>
<keyword evidence="3" id="KW-0862">Zinc</keyword>
<feature type="binding site" evidence="3">
    <location>
        <position position="200"/>
    </location>
    <ligand>
        <name>Zn(2+)</name>
        <dbReference type="ChEBI" id="CHEBI:29105"/>
        <label>1</label>
    </ligand>
</feature>
<evidence type="ECO:0000259" key="4">
    <source>
        <dbReference type="Pfam" id="PF07687"/>
    </source>
</evidence>
<dbReference type="SUPFAM" id="SSF53187">
    <property type="entry name" value="Zn-dependent exopeptidases"/>
    <property type="match status" value="1"/>
</dbReference>
<feature type="binding site" evidence="3">
    <location>
        <position position="136"/>
    </location>
    <ligand>
        <name>Zn(2+)</name>
        <dbReference type="ChEBI" id="CHEBI:29105"/>
        <label>2</label>
    </ligand>
</feature>
<feature type="domain" description="Peptidase M20 dimerisation" evidence="4">
    <location>
        <begin position="220"/>
        <end position="319"/>
    </location>
</feature>
<comment type="similarity">
    <text evidence="1">Belongs to the peptidase M20 family.</text>
</comment>
<dbReference type="Gene3D" id="3.40.630.10">
    <property type="entry name" value="Zn peptidases"/>
    <property type="match status" value="1"/>
</dbReference>
<keyword evidence="2 5" id="KW-0378">Hydrolase</keyword>
<dbReference type="InterPro" id="IPR010158">
    <property type="entry name" value="Amidase_Cbmase"/>
</dbReference>
<dbReference type="AlphaFoldDB" id="A0A1H8RI21"/>
<dbReference type="GO" id="GO:0016813">
    <property type="term" value="F:hydrolase activity, acting on carbon-nitrogen (but not peptide) bonds, in linear amidines"/>
    <property type="evidence" value="ECO:0007669"/>
    <property type="project" value="InterPro"/>
</dbReference>
<evidence type="ECO:0000256" key="3">
    <source>
        <dbReference type="PIRSR" id="PIRSR001235-1"/>
    </source>
</evidence>
<gene>
    <name evidence="5" type="ORF">SAMN04488052_10240</name>
</gene>
<feature type="binding site" evidence="3">
    <location>
        <position position="390"/>
    </location>
    <ligand>
        <name>Zn(2+)</name>
        <dbReference type="ChEBI" id="CHEBI:29105"/>
        <label>2</label>
    </ligand>
</feature>
<proteinExistence type="inferred from homology"/>
<feature type="binding site" evidence="3">
    <location>
        <position position="101"/>
    </location>
    <ligand>
        <name>Zn(2+)</name>
        <dbReference type="ChEBI" id="CHEBI:29105"/>
        <label>1</label>
    </ligand>
</feature>
<dbReference type="Pfam" id="PF07687">
    <property type="entry name" value="M20_dimer"/>
    <property type="match status" value="1"/>
</dbReference>
<dbReference type="InterPro" id="IPR002933">
    <property type="entry name" value="Peptidase_M20"/>
</dbReference>
<evidence type="ECO:0000256" key="2">
    <source>
        <dbReference type="ARBA" id="ARBA00022801"/>
    </source>
</evidence>
<dbReference type="Pfam" id="PF01546">
    <property type="entry name" value="Peptidase_M20"/>
    <property type="match status" value="1"/>
</dbReference>